<proteinExistence type="inferred from homology"/>
<evidence type="ECO:0000256" key="3">
    <source>
        <dbReference type="ARBA" id="ARBA00007357"/>
    </source>
</evidence>
<comment type="cofactor">
    <cofactor evidence="1">
        <name>Zn(2+)</name>
        <dbReference type="ChEBI" id="CHEBI:29105"/>
    </cofactor>
</comment>
<evidence type="ECO:0000256" key="1">
    <source>
        <dbReference type="ARBA" id="ARBA00001947"/>
    </source>
</evidence>
<evidence type="ECO:0000313" key="12">
    <source>
        <dbReference type="Proteomes" id="UP000299102"/>
    </source>
</evidence>
<keyword evidence="8" id="KW-0482">Metalloprotease</keyword>
<keyword evidence="7" id="KW-0862">Zinc</keyword>
<comment type="subcellular location">
    <subcellularLocation>
        <location evidence="2">Cell membrane</location>
        <topology evidence="2">Single-pass type II membrane protein</topology>
    </subcellularLocation>
</comment>
<keyword evidence="5" id="KW-0479">Metal-binding</keyword>
<keyword evidence="4" id="KW-0645">Protease</keyword>
<dbReference type="InterPro" id="IPR008753">
    <property type="entry name" value="Peptidase_M13_N"/>
</dbReference>
<evidence type="ECO:0000256" key="7">
    <source>
        <dbReference type="ARBA" id="ARBA00022833"/>
    </source>
</evidence>
<keyword evidence="12" id="KW-1185">Reference proteome</keyword>
<reference evidence="11 12" key="1">
    <citation type="journal article" date="2019" name="Commun. Biol.">
        <title>The bagworm genome reveals a unique fibroin gene that provides high tensile strength.</title>
        <authorList>
            <person name="Kono N."/>
            <person name="Nakamura H."/>
            <person name="Ohtoshi R."/>
            <person name="Tomita M."/>
            <person name="Numata K."/>
            <person name="Arakawa K."/>
        </authorList>
    </citation>
    <scope>NUCLEOTIDE SEQUENCE [LARGE SCALE GENOMIC DNA]</scope>
</reference>
<dbReference type="EMBL" id="BGZK01000259">
    <property type="protein sequence ID" value="GBP32392.1"/>
    <property type="molecule type" value="Genomic_DNA"/>
</dbReference>
<dbReference type="Gene3D" id="1.10.1380.10">
    <property type="entry name" value="Neutral endopeptidase , domain2"/>
    <property type="match status" value="2"/>
</dbReference>
<dbReference type="OrthoDB" id="6475849at2759"/>
<dbReference type="STRING" id="151549.A0A4C1V274"/>
<dbReference type="GO" id="GO:0046872">
    <property type="term" value="F:metal ion binding"/>
    <property type="evidence" value="ECO:0007669"/>
    <property type="project" value="UniProtKB-KW"/>
</dbReference>
<dbReference type="PROSITE" id="PS51885">
    <property type="entry name" value="NEPRILYSIN"/>
    <property type="match status" value="1"/>
</dbReference>
<evidence type="ECO:0000256" key="8">
    <source>
        <dbReference type="ARBA" id="ARBA00023049"/>
    </source>
</evidence>
<keyword evidence="6" id="KW-0378">Hydrolase</keyword>
<dbReference type="CDD" id="cd08662">
    <property type="entry name" value="M13"/>
    <property type="match status" value="1"/>
</dbReference>
<comment type="similarity">
    <text evidence="3">Belongs to the peptidase M13 family.</text>
</comment>
<sequence>MQSSARYLDTLTSGSFIRGCYPLLHSYPLFLRTASILLSAGEDAPGSSFPSASGVCAVCVLLCAVAAATARPGGLYDPWGAGAAVVAQPVVKSVAVAQPYVHAPATVAVAKPATSYSSFQQVVHPVSVAQPIVHSAPVISQPIVQAAPIVHAPAPAIAHSVVQAAPVYQSAPFTKPPRLPSRPVYQSAPVYQAAPVYRTASVYQSAPVVHAAPVVQTVSQPLYSQKLVSVGSYGHGWRHEFKMRAWSSEASDVMGPAVTRNESSKQETPPLKNGSDLRETGYLIAVGSRTARKSIKLIFQYVCGNWAEDHPRPDSYRSYDWFTYKQTKVYSVVRDFLGKNVTNAPIPVQQATDMYAACMDIDTLNKRGVQPVLGALQTLGLPPYPHYLNTTADFDYETYSFDWLETVIKVKTYLGMDVLIGFDLFTDPKNSSVFRLVMGSPETRNPFPSMHNERKRHTGRKYWNEFIPHQKPDLWEEYLEGKNDNDEKTQHLYRLYYAELIKIMFLEGGGPALTQLSEDKLDQNILETSNKYVTMYNDLSEFETSNDTDTEDELDLDIPEYTADELQAHTDMIVEANNGNATPIWRKYLEGVFNVSEERLDFTIDKILVSELDLKYMSLMAAYLATASPVEIELYIWMQVVEVMIIHTTTELQALHQRYYDELRGRSGVGVPARSLQCASAVNDMMGMAVAYAIADTHFLNHTKPKVQIMINEIKNALTKLVHHTKWMDEETKLASYEKIKEMKTLIGFPDWLLNDGQLEEYYVGVEVDRERHLENMINIVQRRIKKGLNKFRQPNNITWATDPTEVNAYHTFQENTISRKFDKNGNLLPWWTNETIELFVNKTQCFVDQYSTFYVPEIGGYMGKTTLGENIADNGGVREAFAALHEHLTRYGPELKLSGFEYMSSEQLFFLSYGNLWCNVGTKRSLESELEDEHSPQKLRARGVLQNNVDFAKAWKCPKGSGMNPETKCLIY</sequence>
<dbReference type="Proteomes" id="UP000299102">
    <property type="component" value="Unassembled WGS sequence"/>
</dbReference>
<dbReference type="PANTHER" id="PTHR11733:SF133">
    <property type="entry name" value="PHOSPHATE-REGULATING NEUTRAL ENDOPEPTIDASE PHEX"/>
    <property type="match status" value="1"/>
</dbReference>
<evidence type="ECO:0000313" key="11">
    <source>
        <dbReference type="EMBL" id="GBP32392.1"/>
    </source>
</evidence>
<organism evidence="11 12">
    <name type="scientific">Eumeta variegata</name>
    <name type="common">Bagworm moth</name>
    <name type="synonym">Eumeta japonica</name>
    <dbReference type="NCBI Taxonomy" id="151549"/>
    <lineage>
        <taxon>Eukaryota</taxon>
        <taxon>Metazoa</taxon>
        <taxon>Ecdysozoa</taxon>
        <taxon>Arthropoda</taxon>
        <taxon>Hexapoda</taxon>
        <taxon>Insecta</taxon>
        <taxon>Pterygota</taxon>
        <taxon>Neoptera</taxon>
        <taxon>Endopterygota</taxon>
        <taxon>Lepidoptera</taxon>
        <taxon>Glossata</taxon>
        <taxon>Ditrysia</taxon>
        <taxon>Tineoidea</taxon>
        <taxon>Psychidae</taxon>
        <taxon>Oiketicinae</taxon>
        <taxon>Eumeta</taxon>
    </lineage>
</organism>
<name>A0A4C1V274_EUMVA</name>
<dbReference type="GO" id="GO:0004222">
    <property type="term" value="F:metalloendopeptidase activity"/>
    <property type="evidence" value="ECO:0007669"/>
    <property type="project" value="InterPro"/>
</dbReference>
<accession>A0A4C1V274</accession>
<evidence type="ECO:0000256" key="2">
    <source>
        <dbReference type="ARBA" id="ARBA00004401"/>
    </source>
</evidence>
<feature type="domain" description="Peptidase M13 N-terminal" evidence="10">
    <location>
        <begin position="299"/>
        <end position="750"/>
    </location>
</feature>
<dbReference type="GO" id="GO:0005886">
    <property type="term" value="C:plasma membrane"/>
    <property type="evidence" value="ECO:0007669"/>
    <property type="project" value="UniProtKB-SubCell"/>
</dbReference>
<evidence type="ECO:0000256" key="6">
    <source>
        <dbReference type="ARBA" id="ARBA00022801"/>
    </source>
</evidence>
<gene>
    <name evidence="11" type="primary">Nep1</name>
    <name evidence="11" type="ORF">EVAR_81199_1</name>
</gene>
<dbReference type="SUPFAM" id="SSF55486">
    <property type="entry name" value="Metalloproteases ('zincins'), catalytic domain"/>
    <property type="match status" value="1"/>
</dbReference>
<dbReference type="InterPro" id="IPR000718">
    <property type="entry name" value="Peptidase_M13"/>
</dbReference>
<dbReference type="InterPro" id="IPR042089">
    <property type="entry name" value="Peptidase_M13_dom_2"/>
</dbReference>
<dbReference type="PANTHER" id="PTHR11733">
    <property type="entry name" value="ZINC METALLOPROTEASE FAMILY M13 NEPRILYSIN-RELATED"/>
    <property type="match status" value="1"/>
</dbReference>
<dbReference type="InterPro" id="IPR024079">
    <property type="entry name" value="MetalloPept_cat_dom_sf"/>
</dbReference>
<evidence type="ECO:0000259" key="9">
    <source>
        <dbReference type="Pfam" id="PF01431"/>
    </source>
</evidence>
<dbReference type="InterPro" id="IPR018497">
    <property type="entry name" value="Peptidase_M13_C"/>
</dbReference>
<comment type="caution">
    <text evidence="11">The sequence shown here is derived from an EMBL/GenBank/DDBJ whole genome shotgun (WGS) entry which is preliminary data.</text>
</comment>
<dbReference type="GO" id="GO:0016485">
    <property type="term" value="P:protein processing"/>
    <property type="evidence" value="ECO:0007669"/>
    <property type="project" value="TreeGrafter"/>
</dbReference>
<evidence type="ECO:0000256" key="5">
    <source>
        <dbReference type="ARBA" id="ARBA00022723"/>
    </source>
</evidence>
<dbReference type="Pfam" id="PF01431">
    <property type="entry name" value="Peptidase_M13"/>
    <property type="match status" value="1"/>
</dbReference>
<evidence type="ECO:0000259" key="10">
    <source>
        <dbReference type="Pfam" id="PF05649"/>
    </source>
</evidence>
<dbReference type="Pfam" id="PF05649">
    <property type="entry name" value="Peptidase_M13_N"/>
    <property type="match status" value="1"/>
</dbReference>
<feature type="domain" description="Peptidase M13 C-terminal" evidence="9">
    <location>
        <begin position="810"/>
        <end position="970"/>
    </location>
</feature>
<dbReference type="Gene3D" id="3.40.390.10">
    <property type="entry name" value="Collagenase (Catalytic Domain)"/>
    <property type="match status" value="3"/>
</dbReference>
<evidence type="ECO:0000256" key="4">
    <source>
        <dbReference type="ARBA" id="ARBA00022670"/>
    </source>
</evidence>
<dbReference type="AlphaFoldDB" id="A0A4C1V274"/>
<protein>
    <submittedName>
        <fullName evidence="11">Neprilysin-1</fullName>
    </submittedName>
</protein>